<protein>
    <submittedName>
        <fullName evidence="1">1551_t:CDS:1</fullName>
    </submittedName>
</protein>
<evidence type="ECO:0000313" key="2">
    <source>
        <dbReference type="Proteomes" id="UP000789405"/>
    </source>
</evidence>
<comment type="caution">
    <text evidence="1">The sequence shown here is derived from an EMBL/GenBank/DDBJ whole genome shotgun (WGS) entry which is preliminary data.</text>
</comment>
<proteinExistence type="predicted"/>
<accession>A0A9N9EYT2</accession>
<dbReference type="AlphaFoldDB" id="A0A9N9EYT2"/>
<evidence type="ECO:0000313" key="1">
    <source>
        <dbReference type="EMBL" id="CAG8499290.1"/>
    </source>
</evidence>
<sequence length="123" mass="14624">MRKDGFSTVYKARLLEDRSHRYDICESLSFVTLKTINLKEFVNHIEKYLTLSVYGLTLNPEINEYMIDGFSTVYKARLLDDRSYYYYDNDIHESLSFVTFKPINLNEFVNHIEKHLTLSVYMG</sequence>
<reference evidence="1" key="1">
    <citation type="submission" date="2021-06" db="EMBL/GenBank/DDBJ databases">
        <authorList>
            <person name="Kallberg Y."/>
            <person name="Tangrot J."/>
            <person name="Rosling A."/>
        </authorList>
    </citation>
    <scope>NUCLEOTIDE SEQUENCE</scope>
    <source>
        <strain evidence="1">MA453B</strain>
    </source>
</reference>
<dbReference type="Proteomes" id="UP000789405">
    <property type="component" value="Unassembled WGS sequence"/>
</dbReference>
<dbReference type="EMBL" id="CAJVPY010000930">
    <property type="protein sequence ID" value="CAG8499290.1"/>
    <property type="molecule type" value="Genomic_DNA"/>
</dbReference>
<gene>
    <name evidence="1" type="ORF">DERYTH_LOCUS2816</name>
</gene>
<organism evidence="1 2">
    <name type="scientific">Dentiscutata erythropus</name>
    <dbReference type="NCBI Taxonomy" id="1348616"/>
    <lineage>
        <taxon>Eukaryota</taxon>
        <taxon>Fungi</taxon>
        <taxon>Fungi incertae sedis</taxon>
        <taxon>Mucoromycota</taxon>
        <taxon>Glomeromycotina</taxon>
        <taxon>Glomeromycetes</taxon>
        <taxon>Diversisporales</taxon>
        <taxon>Gigasporaceae</taxon>
        <taxon>Dentiscutata</taxon>
    </lineage>
</organism>
<name>A0A9N9EYT2_9GLOM</name>
<keyword evidence="2" id="KW-1185">Reference proteome</keyword>